<keyword evidence="7" id="KW-1185">Reference proteome</keyword>
<comment type="caution">
    <text evidence="6">The sequence shown here is derived from an EMBL/GenBank/DDBJ whole genome shotgun (WGS) entry which is preliminary data.</text>
</comment>
<dbReference type="CDD" id="cd23660">
    <property type="entry name" value="USP-E_repeat2"/>
    <property type="match status" value="1"/>
</dbReference>
<dbReference type="Pfam" id="PF00582">
    <property type="entry name" value="Usp"/>
    <property type="match status" value="2"/>
</dbReference>
<proteinExistence type="inferred from homology"/>
<dbReference type="SUPFAM" id="SSF52402">
    <property type="entry name" value="Adenine nucleotide alpha hydrolases-like"/>
    <property type="match status" value="2"/>
</dbReference>
<dbReference type="AlphaFoldDB" id="A0A7X8TPS0"/>
<evidence type="ECO:0000256" key="4">
    <source>
        <dbReference type="ARBA" id="ARBA00037131"/>
    </source>
</evidence>
<evidence type="ECO:0000256" key="1">
    <source>
        <dbReference type="ARBA" id="ARBA00004496"/>
    </source>
</evidence>
<protein>
    <submittedName>
        <fullName evidence="6">Universal stress protein UspE</fullName>
    </submittedName>
</protein>
<gene>
    <name evidence="6" type="primary">uspE</name>
    <name evidence="6" type="ORF">HGP28_06625</name>
</gene>
<dbReference type="PANTHER" id="PTHR47892:SF1">
    <property type="entry name" value="UNIVERSAL STRESS PROTEIN E"/>
    <property type="match status" value="1"/>
</dbReference>
<comment type="subcellular location">
    <subcellularLocation>
        <location evidence="1">Cytoplasm</location>
    </subcellularLocation>
</comment>
<feature type="domain" description="UspA" evidence="5">
    <location>
        <begin position="178"/>
        <end position="301"/>
    </location>
</feature>
<dbReference type="GO" id="GO:0005737">
    <property type="term" value="C:cytoplasm"/>
    <property type="evidence" value="ECO:0007669"/>
    <property type="project" value="UniProtKB-SubCell"/>
</dbReference>
<accession>A0A7X8TPS0</accession>
<organism evidence="6 7">
    <name type="scientific">Vibrio agarilyticus</name>
    <dbReference type="NCBI Taxonomy" id="2726741"/>
    <lineage>
        <taxon>Bacteria</taxon>
        <taxon>Pseudomonadati</taxon>
        <taxon>Pseudomonadota</taxon>
        <taxon>Gammaproteobacteria</taxon>
        <taxon>Vibrionales</taxon>
        <taxon>Vibrionaceae</taxon>
        <taxon>Vibrio</taxon>
    </lineage>
</organism>
<evidence type="ECO:0000313" key="7">
    <source>
        <dbReference type="Proteomes" id="UP000535589"/>
    </source>
</evidence>
<feature type="domain" description="UspA" evidence="5">
    <location>
        <begin position="4"/>
        <end position="148"/>
    </location>
</feature>
<evidence type="ECO:0000256" key="3">
    <source>
        <dbReference type="ARBA" id="ARBA00022490"/>
    </source>
</evidence>
<evidence type="ECO:0000313" key="6">
    <source>
        <dbReference type="EMBL" id="NLS12576.1"/>
    </source>
</evidence>
<reference evidence="6 7" key="1">
    <citation type="submission" date="2020-04" db="EMBL/GenBank/DDBJ databases">
        <title>Vibrio sp. SM6, a novel species isolated from seawater.</title>
        <authorList>
            <person name="Wang X."/>
        </authorList>
    </citation>
    <scope>NUCLEOTIDE SEQUENCE [LARGE SCALE GENOMIC DNA]</scope>
    <source>
        <strain evidence="6 7">SM6</strain>
    </source>
</reference>
<dbReference type="InterPro" id="IPR006016">
    <property type="entry name" value="UspA"/>
</dbReference>
<dbReference type="Gene3D" id="3.40.50.12370">
    <property type="match status" value="1"/>
</dbReference>
<dbReference type="RefSeq" id="WP_168835670.1">
    <property type="nucleotide sequence ID" value="NZ_JABAIK010000005.1"/>
</dbReference>
<dbReference type="EMBL" id="JABAIK010000005">
    <property type="protein sequence ID" value="NLS12576.1"/>
    <property type="molecule type" value="Genomic_DNA"/>
</dbReference>
<keyword evidence="3" id="KW-0963">Cytoplasm</keyword>
<dbReference type="NCBIfam" id="NF008380">
    <property type="entry name" value="PRK11175.1"/>
    <property type="match status" value="1"/>
</dbReference>
<comment type="function">
    <text evidence="4">Required for resistance to DNA-damaging agents.</text>
</comment>
<dbReference type="PANTHER" id="PTHR47892">
    <property type="entry name" value="UNIVERSAL STRESS PROTEIN E"/>
    <property type="match status" value="1"/>
</dbReference>
<comment type="similarity">
    <text evidence="2">Belongs to the universal stress protein A family.</text>
</comment>
<sequence>MSIYSRILVVADINNDEQPALARAMKLASKSVSQSRVTFFLSIYDFSYDMTSMLSIDERDAMRRGVIHQREQWMRKIAAPYLLDGIDFDVKVVWHKRPYEAIIAEIFANGHELLVKATRKHDVLESVIFTPTDWHLLRKCPTPVLLIKQQEWPEETNILASVHVGSENPIHLELNNIMVEDALSIAERLGGTPYLVNAYPATPTNITIELPEFDPNTYTDAMRGYHLTAMKALRQKHGIPEEQTLVEQGLPEDVIPDAADKLSASMVILGTTGRTGLSAVFIGNTAEHVIDKINCDVLALKPAGYVSPLDPNLAS</sequence>
<evidence type="ECO:0000259" key="5">
    <source>
        <dbReference type="Pfam" id="PF00582"/>
    </source>
</evidence>
<dbReference type="Proteomes" id="UP000535589">
    <property type="component" value="Unassembled WGS sequence"/>
</dbReference>
<name>A0A7X8TPS0_9VIBR</name>
<evidence type="ECO:0000256" key="2">
    <source>
        <dbReference type="ARBA" id="ARBA00008791"/>
    </source>
</evidence>